<dbReference type="GO" id="GO:0070095">
    <property type="term" value="F:fructose-6-phosphate binding"/>
    <property type="evidence" value="ECO:0007669"/>
    <property type="project" value="TreeGrafter"/>
</dbReference>
<dbReference type="FunCoup" id="E2A3H9">
    <property type="interactions" value="681"/>
</dbReference>
<feature type="binding site" evidence="14">
    <location>
        <begin position="127"/>
        <end position="128"/>
    </location>
    <ligand>
        <name>ATP</name>
        <dbReference type="ChEBI" id="CHEBI:30616"/>
    </ligand>
</feature>
<feature type="binding site" description="in other chain" evidence="14">
    <location>
        <begin position="758"/>
        <end position="761"/>
    </location>
    <ligand>
        <name>beta-D-fructose 2,6-bisphosphate</name>
        <dbReference type="ChEBI" id="CHEBI:58579"/>
        <note>allosteric activator; ligand shared between dimeric partners</note>
    </ligand>
</feature>
<dbReference type="OrthoDB" id="537915at2759"/>
<keyword evidence="12 14" id="KW-0324">Glycolysis</keyword>
<dbReference type="InterPro" id="IPR035966">
    <property type="entry name" value="PKF_sf"/>
</dbReference>
<comment type="activity regulation">
    <text evidence="14">Allosterically activated by ADP, AMP, or fructose 2,6-bisphosphate, and allosterically inhibited by ATP or citrate.</text>
</comment>
<dbReference type="GO" id="GO:0006002">
    <property type="term" value="P:fructose 6-phosphate metabolic process"/>
    <property type="evidence" value="ECO:0007669"/>
    <property type="project" value="InterPro"/>
</dbReference>
<keyword evidence="18" id="KW-1185">Reference proteome</keyword>
<comment type="function">
    <text evidence="14">Catalyzes the phosphorylation of D-fructose 6-phosphate to fructose 1,6-bisphosphate by ATP, the first committing step of glycolysis.</text>
</comment>
<feature type="binding site" evidence="14">
    <location>
        <position position="158"/>
    </location>
    <ligand>
        <name>Mg(2+)</name>
        <dbReference type="ChEBI" id="CHEBI:18420"/>
        <note>catalytic</note>
    </ligand>
</feature>
<dbReference type="PANTHER" id="PTHR13697">
    <property type="entry name" value="PHOSPHOFRUCTOKINASE"/>
    <property type="match status" value="1"/>
</dbReference>
<keyword evidence="11 14" id="KW-0460">Magnesium</keyword>
<evidence type="ECO:0000256" key="7">
    <source>
        <dbReference type="ARBA" id="ARBA00022723"/>
    </source>
</evidence>
<feature type="binding site" description="in other chain" evidence="14">
    <location>
        <begin position="670"/>
        <end position="672"/>
    </location>
    <ligand>
        <name>beta-D-fructose 2,6-bisphosphate</name>
        <dbReference type="ChEBI" id="CHEBI:58579"/>
        <note>allosteric activator; ligand shared between dimeric partners</note>
    </ligand>
</feature>
<evidence type="ECO:0000256" key="14">
    <source>
        <dbReference type="HAMAP-Rule" id="MF_03184"/>
    </source>
</evidence>
<dbReference type="PIRSF" id="PIRSF000533">
    <property type="entry name" value="ATP_PFK_euk"/>
    <property type="match status" value="1"/>
</dbReference>
<comment type="similarity">
    <text evidence="15">Belongs to the phosphofructokinase type A (PFKA) family. ATP-dependent PFK group I subfamily. Eukaryotic two domain clade "E" sub-subfamily.</text>
</comment>
<keyword evidence="9 14" id="KW-0418">Kinase</keyword>
<dbReference type="InParanoid" id="E2A3H9"/>
<feature type="binding site" evidence="14">
    <location>
        <begin position="157"/>
        <end position="160"/>
    </location>
    <ligand>
        <name>ATP</name>
        <dbReference type="ChEBI" id="CHEBI:30616"/>
    </ligand>
</feature>
<feature type="binding site" description="in other chain" evidence="14">
    <location>
        <begin position="625"/>
        <end position="629"/>
    </location>
    <ligand>
        <name>beta-D-fructose 2,6-bisphosphate</name>
        <dbReference type="ChEBI" id="CHEBI:58579"/>
        <note>allosteric activator; ligand shared between dimeric partners</note>
    </ligand>
</feature>
<dbReference type="GO" id="GO:0003872">
    <property type="term" value="F:6-phosphofructokinase activity"/>
    <property type="evidence" value="ECO:0007669"/>
    <property type="project" value="UniProtKB-UniRule"/>
</dbReference>
<dbReference type="Proteomes" id="UP000000311">
    <property type="component" value="Unassembled WGS sequence"/>
</dbReference>
<feature type="binding site" description="in other chain" evidence="14">
    <location>
        <begin position="381"/>
        <end position="384"/>
    </location>
    <ligand>
        <name>substrate</name>
        <note>ligand shared between dimeric partners</note>
    </ligand>
</feature>
<dbReference type="InterPro" id="IPR009161">
    <property type="entry name" value="6-Pfructokinase_euk"/>
</dbReference>
<feature type="binding site" evidence="14">
    <location>
        <position position="752"/>
    </location>
    <ligand>
        <name>beta-D-fructose 2,6-bisphosphate</name>
        <dbReference type="ChEBI" id="CHEBI:58579"/>
        <note>allosteric activator; ligand shared between dimeric partners</note>
    </ligand>
</feature>
<feature type="domain" description="Phosphofructokinase" evidence="16">
    <location>
        <begin position="499"/>
        <end position="783"/>
    </location>
</feature>
<evidence type="ECO:0000256" key="10">
    <source>
        <dbReference type="ARBA" id="ARBA00022840"/>
    </source>
</evidence>
<dbReference type="GO" id="GO:0061621">
    <property type="term" value="P:canonical glycolysis"/>
    <property type="evidence" value="ECO:0007669"/>
    <property type="project" value="TreeGrafter"/>
</dbReference>
<comment type="subunit">
    <text evidence="14">Homotetramer.</text>
</comment>
<dbReference type="OMA" id="EWQDQMC"/>
<keyword evidence="4 14" id="KW-0963">Cytoplasm</keyword>
<feature type="binding site" description="in other chain" evidence="14">
    <location>
        <begin position="247"/>
        <end position="249"/>
    </location>
    <ligand>
        <name>substrate</name>
        <note>ligand shared between dimeric partners</note>
    </ligand>
</feature>
<evidence type="ECO:0000256" key="1">
    <source>
        <dbReference type="ARBA" id="ARBA00001946"/>
    </source>
</evidence>
<comment type="cofactor">
    <cofactor evidence="1 14">
        <name>Mg(2+)</name>
        <dbReference type="ChEBI" id="CHEBI:18420"/>
    </cofactor>
</comment>
<dbReference type="FunFam" id="3.40.50.450:FF:000043">
    <property type="entry name" value="ATP-dependent 6-phosphofructokinase, platelet type"/>
    <property type="match status" value="1"/>
</dbReference>
<feature type="binding site" description="in other chain" evidence="14">
    <location>
        <position position="833"/>
    </location>
    <ligand>
        <name>beta-D-fructose 2,6-bisphosphate</name>
        <dbReference type="ChEBI" id="CHEBI:58579"/>
        <note>allosteric activator; ligand shared between dimeric partners</note>
    </ligand>
</feature>
<evidence type="ECO:0000256" key="2">
    <source>
        <dbReference type="ARBA" id="ARBA00004496"/>
    </source>
</evidence>
<accession>E2A3H9</accession>
<dbReference type="InterPro" id="IPR022953">
    <property type="entry name" value="ATP_PFK"/>
</dbReference>
<name>E2A3H9_CAMFO</name>
<feature type="active site" description="Proton acceptor" evidence="14">
    <location>
        <position position="205"/>
    </location>
</feature>
<dbReference type="STRING" id="104421.E2A3H9"/>
<comment type="subcellular location">
    <subcellularLocation>
        <location evidence="2 14">Cytoplasm</location>
    </subcellularLocation>
</comment>
<evidence type="ECO:0000256" key="6">
    <source>
        <dbReference type="ARBA" id="ARBA00022679"/>
    </source>
</evidence>
<comment type="pathway">
    <text evidence="3 14 15">Carbohydrate degradation; glycolysis; D-glyceraldehyde 3-phosphate and glycerone phosphate from D-glucose: step 3/4.</text>
</comment>
<dbReference type="GO" id="GO:0048029">
    <property type="term" value="F:monosaccharide binding"/>
    <property type="evidence" value="ECO:0007669"/>
    <property type="project" value="TreeGrafter"/>
</dbReference>
<dbReference type="GO" id="GO:0005945">
    <property type="term" value="C:6-phosphofructokinase complex"/>
    <property type="evidence" value="ECO:0007669"/>
    <property type="project" value="UniProtKB-ARBA"/>
</dbReference>
<evidence type="ECO:0000256" key="12">
    <source>
        <dbReference type="ARBA" id="ARBA00023152"/>
    </source>
</evidence>
<keyword evidence="5 14" id="KW-0021">Allosteric enzyme</keyword>
<reference evidence="17 18" key="1">
    <citation type="journal article" date="2010" name="Science">
        <title>Genomic comparison of the ants Camponotus floridanus and Harpegnathos saltator.</title>
        <authorList>
            <person name="Bonasio R."/>
            <person name="Zhang G."/>
            <person name="Ye C."/>
            <person name="Mutti N.S."/>
            <person name="Fang X."/>
            <person name="Qin N."/>
            <person name="Donahue G."/>
            <person name="Yang P."/>
            <person name="Li Q."/>
            <person name="Li C."/>
            <person name="Zhang P."/>
            <person name="Huang Z."/>
            <person name="Berger S.L."/>
            <person name="Reinberg D."/>
            <person name="Wang J."/>
            <person name="Liebig J."/>
        </authorList>
    </citation>
    <scope>NUCLEOTIDE SEQUENCE [LARGE SCALE GENOMIC DNA]</scope>
    <source>
        <strain evidence="18">C129</strain>
    </source>
</reference>
<keyword evidence="8 14" id="KW-0547">Nucleotide-binding</keyword>
<dbReference type="EC" id="2.7.1.11" evidence="14"/>
<feature type="binding site" description="in other chain" evidence="14">
    <location>
        <position position="347"/>
    </location>
    <ligand>
        <name>substrate</name>
        <note>ligand shared between dimeric partners</note>
    </ligand>
</feature>
<dbReference type="PRINTS" id="PR00476">
    <property type="entry name" value="PHFRCTKINASE"/>
</dbReference>
<evidence type="ECO:0000313" key="17">
    <source>
        <dbReference type="EMBL" id="EFN72043.1"/>
    </source>
</evidence>
<feature type="binding site" evidence="14">
    <location>
        <position position="663"/>
    </location>
    <ligand>
        <name>beta-D-fructose 2,6-bisphosphate</name>
        <dbReference type="ChEBI" id="CHEBI:58579"/>
        <note>allosteric activator; ligand shared between dimeric partners</note>
    </ligand>
</feature>
<dbReference type="GO" id="GO:0030388">
    <property type="term" value="P:fructose 1,6-bisphosphate metabolic process"/>
    <property type="evidence" value="ECO:0007669"/>
    <property type="project" value="TreeGrafter"/>
</dbReference>
<comment type="similarity">
    <text evidence="14">Belongs to the phosphofructokinase type A (PFKA) family. ATP-dependent PFK group I subfamily. Eukaryotic two domain clade 'E' sub-subfamily.</text>
</comment>
<dbReference type="PANTHER" id="PTHR13697:SF4">
    <property type="entry name" value="ATP-DEPENDENT 6-PHOSPHOFRUCTOKINASE"/>
    <property type="match status" value="1"/>
</dbReference>
<evidence type="ECO:0000259" key="16">
    <source>
        <dbReference type="Pfam" id="PF00365"/>
    </source>
</evidence>
<keyword evidence="10 14" id="KW-0067">ATP-binding</keyword>
<evidence type="ECO:0000313" key="18">
    <source>
        <dbReference type="Proteomes" id="UP000000311"/>
    </source>
</evidence>
<feature type="region of interest" description="N-terminal catalytic PFK domain 1" evidence="14">
    <location>
        <begin position="1"/>
        <end position="473"/>
    </location>
</feature>
<dbReference type="InterPro" id="IPR015912">
    <property type="entry name" value="Phosphofructokinase_CS"/>
</dbReference>
<feature type="domain" description="Phosphofructokinase" evidence="16">
    <location>
        <begin position="296"/>
        <end position="406"/>
    </location>
</feature>
<dbReference type="AlphaFoldDB" id="E2A3H9"/>
<protein>
    <recommendedName>
        <fullName evidence="14">ATP-dependent 6-phosphofructokinase</fullName>
        <shortName evidence="14">ATP-PFK</shortName>
        <shortName evidence="14">Phosphofructokinase</shortName>
        <ecNumber evidence="14">2.7.1.11</ecNumber>
    </recommendedName>
    <alternativeName>
        <fullName evidence="14">Phosphohexokinase</fullName>
    </alternativeName>
</protein>
<organism evidence="18">
    <name type="scientific">Camponotus floridanus</name>
    <name type="common">Florida carpenter ant</name>
    <dbReference type="NCBI Taxonomy" id="104421"/>
    <lineage>
        <taxon>Eukaryota</taxon>
        <taxon>Metazoa</taxon>
        <taxon>Ecdysozoa</taxon>
        <taxon>Arthropoda</taxon>
        <taxon>Hexapoda</taxon>
        <taxon>Insecta</taxon>
        <taxon>Pterygota</taxon>
        <taxon>Neoptera</taxon>
        <taxon>Endopterygota</taxon>
        <taxon>Hymenoptera</taxon>
        <taxon>Apocrita</taxon>
        <taxon>Aculeata</taxon>
        <taxon>Formicoidea</taxon>
        <taxon>Formicidae</taxon>
        <taxon>Formicinae</taxon>
        <taxon>Camponotus</taxon>
    </lineage>
</organism>
<keyword evidence="6 14" id="KW-0808">Transferase</keyword>
<comment type="caution">
    <text evidence="14">Lacks conserved residue(s) required for the propagation of feature annotation.</text>
</comment>
<feature type="domain" description="Phosphofructokinase" evidence="16">
    <location>
        <begin position="57"/>
        <end position="290"/>
    </location>
</feature>
<evidence type="ECO:0000256" key="13">
    <source>
        <dbReference type="ARBA" id="ARBA00048070"/>
    </source>
</evidence>
<feature type="binding site" evidence="14">
    <location>
        <position position="240"/>
    </location>
    <ligand>
        <name>substrate</name>
        <note>ligand shared between dimeric partners</note>
    </ligand>
</feature>
<evidence type="ECO:0000256" key="5">
    <source>
        <dbReference type="ARBA" id="ARBA00022533"/>
    </source>
</evidence>
<feature type="binding site" evidence="14">
    <location>
        <position position="64"/>
    </location>
    <ligand>
        <name>ATP</name>
        <dbReference type="ChEBI" id="CHEBI:30616"/>
    </ligand>
</feature>
<dbReference type="GO" id="GO:0042802">
    <property type="term" value="F:identical protein binding"/>
    <property type="evidence" value="ECO:0007669"/>
    <property type="project" value="TreeGrafter"/>
</dbReference>
<evidence type="ECO:0000256" key="3">
    <source>
        <dbReference type="ARBA" id="ARBA00004679"/>
    </source>
</evidence>
<evidence type="ECO:0000256" key="8">
    <source>
        <dbReference type="ARBA" id="ARBA00022741"/>
    </source>
</evidence>
<dbReference type="EMBL" id="GL436428">
    <property type="protein sequence ID" value="EFN72043.1"/>
    <property type="molecule type" value="Genomic_DNA"/>
</dbReference>
<feature type="region of interest" description="C-terminal regulatory PFK domain 2" evidence="14">
    <location>
        <begin position="498"/>
        <end position="878"/>
    </location>
</feature>
<evidence type="ECO:0000256" key="11">
    <source>
        <dbReference type="ARBA" id="ARBA00022842"/>
    </source>
</evidence>
<dbReference type="NCBIfam" id="TIGR02478">
    <property type="entry name" value="6PF1K_euk"/>
    <property type="match status" value="1"/>
</dbReference>
<feature type="binding site" description="in other chain" evidence="14">
    <location>
        <position position="726"/>
    </location>
    <ligand>
        <name>beta-D-fructose 2,6-bisphosphate</name>
        <dbReference type="ChEBI" id="CHEBI:58579"/>
        <note>allosteric activator; ligand shared between dimeric partners</note>
    </ligand>
</feature>
<dbReference type="PROSITE" id="PS00433">
    <property type="entry name" value="PHOSPHOFRUCTOKINASE"/>
    <property type="match status" value="2"/>
</dbReference>
<dbReference type="GO" id="GO:0016208">
    <property type="term" value="F:AMP binding"/>
    <property type="evidence" value="ECO:0007669"/>
    <property type="project" value="TreeGrafter"/>
</dbReference>
<evidence type="ECO:0000256" key="9">
    <source>
        <dbReference type="ARBA" id="ARBA00022777"/>
    </source>
</evidence>
<dbReference type="SUPFAM" id="SSF53784">
    <property type="entry name" value="Phosphofructokinase"/>
    <property type="match status" value="3"/>
</dbReference>
<gene>
    <name evidence="17" type="ORF">EAG_13995</name>
</gene>
<sequence>MDSSMERQESSSFTWQLYDSQREIRQKSYKEYCDTVMAEETPAQKFIKPGSHKGKSIAVFTSGGDSQGMNAAVRAVVRMGIYLGCRVYFIREGYQGMVDGGKDIEEATWSAVSCIIHKGGTVIGSARSQEFRERPGRRKAAKNLVNLGITNLVVIGGDGSLTGADLFREEWPELLKELVASGDITVEQSEKCKQLHIVGLVGSIDNDFCGTDMTIGTDSALHRIIESIDAIVSTAYSHQRTFIMEVMGRHCGYLAIVGALAAEADYVFFPECPPPVDWPEKLCRKLEQARLQYHYSYLALVTAICCEADYVFIPEWPPEQEWPNKLCKKLLQERLTGQRLNIIIVAEGAVDRNGDPITAEKVHKVVVEKLQQDTRITVLGHVQRGGNPSAFDRVLGCRMGAEAVMALVEATPDTEACVVTLDGNQAVRLPLMECVRRTKAVAQAMANKNWDLAVQLRGKGFERNLETYKMLTRLKAPDLDHSAIKDVNGHALSKDHYTVGVMHIGSPSCGMNAAVRSFVRNCIYRGDKVYGICDGVLGLIAGRLKLMDWPSVTGWVSEGGAKLGTKRTPPQEDQLPAIAQKLKEFGIQALLIIGGFEGYQTCLTFFKARDKYEEFRIPIAMIPATISNNVPGTEFSLGCDTALNEITEICDRIRQSAQGTKRRVFIIETMGGFCGYLATVAGLAGGADAAYIYEEKFNIKDLNQDVIAMAAKMSEGVERGLIIRNENANGNYNTEFIFRLFSEEGKGLFSCRSNILGHMQQGGSPTPFDRNLGTKMGAKAVEWFSDQLRKCTSLDGKTVTTAADSAVMLGIIRRQYRYTPFTELIEVTDFEHRIPTYQWWMKLRPLLKVLAKHESTYEEEGLYITIEEMDQQKDPPLV</sequence>
<feature type="binding site" evidence="14">
    <location>
        <position position="375"/>
    </location>
    <ligand>
        <name>substrate</name>
        <note>ligand shared between dimeric partners</note>
    </ligand>
</feature>
<dbReference type="Pfam" id="PF00365">
    <property type="entry name" value="PFK"/>
    <property type="match status" value="3"/>
</dbReference>
<dbReference type="Gene3D" id="3.40.50.450">
    <property type="match status" value="2"/>
</dbReference>
<dbReference type="Gene3D" id="3.40.50.460">
    <property type="entry name" value="Phosphofructokinase domain"/>
    <property type="match status" value="2"/>
</dbReference>
<dbReference type="UniPathway" id="UPA00109">
    <property type="reaction ID" value="UER00182"/>
</dbReference>
<proteinExistence type="inferred from homology"/>
<keyword evidence="7 14" id="KW-0479">Metal-binding</keyword>
<evidence type="ECO:0000256" key="4">
    <source>
        <dbReference type="ARBA" id="ARBA00022490"/>
    </source>
</evidence>
<dbReference type="HAMAP" id="MF_03184">
    <property type="entry name" value="Phosphofructokinase_I_E"/>
    <property type="match status" value="1"/>
</dbReference>
<feature type="binding site" description="in other chain" evidence="14">
    <location>
        <position position="567"/>
    </location>
    <ligand>
        <name>beta-D-fructose 2,6-bisphosphate</name>
        <dbReference type="ChEBI" id="CHEBI:58579"/>
        <note>allosteric activator; ligand shared between dimeric partners</note>
    </ligand>
</feature>
<dbReference type="GO" id="GO:0005524">
    <property type="term" value="F:ATP binding"/>
    <property type="evidence" value="ECO:0007669"/>
    <property type="project" value="UniProtKB-KW"/>
</dbReference>
<dbReference type="FunFam" id="3.40.50.460:FF:000008">
    <property type="entry name" value="ATP-dependent 6-phosphofructokinase"/>
    <property type="match status" value="1"/>
</dbReference>
<dbReference type="GO" id="GO:0046872">
    <property type="term" value="F:metal ion binding"/>
    <property type="evidence" value="ECO:0007669"/>
    <property type="project" value="UniProtKB-KW"/>
</dbReference>
<comment type="catalytic activity">
    <reaction evidence="13 14 15">
        <text>beta-D-fructose 6-phosphate + ATP = beta-D-fructose 1,6-bisphosphate + ADP + H(+)</text>
        <dbReference type="Rhea" id="RHEA:16109"/>
        <dbReference type="ChEBI" id="CHEBI:15378"/>
        <dbReference type="ChEBI" id="CHEBI:30616"/>
        <dbReference type="ChEBI" id="CHEBI:32966"/>
        <dbReference type="ChEBI" id="CHEBI:57634"/>
        <dbReference type="ChEBI" id="CHEBI:456216"/>
        <dbReference type="EC" id="2.7.1.11"/>
    </reaction>
</comment>
<feature type="binding site" description="in other chain" evidence="14">
    <location>
        <begin position="203"/>
        <end position="205"/>
    </location>
    <ligand>
        <name>substrate</name>
        <note>ligand shared between dimeric partners</note>
    </ligand>
</feature>
<dbReference type="InterPro" id="IPR000023">
    <property type="entry name" value="Phosphofructokinase_dom"/>
</dbReference>
<evidence type="ECO:0000256" key="15">
    <source>
        <dbReference type="PIRNR" id="PIRNR000533"/>
    </source>
</evidence>